<gene>
    <name evidence="1" type="ORF">SG34_018975</name>
</gene>
<reference evidence="1 2" key="2">
    <citation type="journal article" date="2022" name="Mar. Drugs">
        <title>Bioassay-Guided Fractionation Leads to the Detection of Cholic Acid Generated by the Rare Thalassomonas sp.</title>
        <authorList>
            <person name="Pheiffer F."/>
            <person name="Schneider Y.K."/>
            <person name="Hansen E.H."/>
            <person name="Andersen J.H."/>
            <person name="Isaksson J."/>
            <person name="Busche T."/>
            <person name="R C."/>
            <person name="Kalinowski J."/>
            <person name="Zyl L.V."/>
            <person name="Trindade M."/>
        </authorList>
    </citation>
    <scope>NUCLEOTIDE SEQUENCE [LARGE SCALE GENOMIC DNA]</scope>
    <source>
        <strain evidence="1 2">XOM25</strain>
    </source>
</reference>
<evidence type="ECO:0000313" key="2">
    <source>
        <dbReference type="Proteomes" id="UP000032352"/>
    </source>
</evidence>
<evidence type="ECO:0000313" key="1">
    <source>
        <dbReference type="EMBL" id="WDE03464.1"/>
    </source>
</evidence>
<name>A0AAF0C835_9GAMM</name>
<dbReference type="RefSeq" id="WP_161798040.1">
    <property type="nucleotide sequence ID" value="NZ_CP059733.1"/>
</dbReference>
<reference evidence="1 2" key="1">
    <citation type="journal article" date="2015" name="Genome Announc.">
        <title>Draft Genome Sequences of Marine Isolates of Thalassomonas viridans and Thalassomonas actiniarum.</title>
        <authorList>
            <person name="Olonade I."/>
            <person name="van Zyl L.J."/>
            <person name="Trindade M."/>
        </authorList>
    </citation>
    <scope>NUCLEOTIDE SEQUENCE [LARGE SCALE GENOMIC DNA]</scope>
    <source>
        <strain evidence="1 2">XOM25</strain>
    </source>
</reference>
<accession>A0AAF0C835</accession>
<dbReference type="AlphaFoldDB" id="A0AAF0C835"/>
<organism evidence="1 2">
    <name type="scientific">Thalassomonas viridans</name>
    <dbReference type="NCBI Taxonomy" id="137584"/>
    <lineage>
        <taxon>Bacteria</taxon>
        <taxon>Pseudomonadati</taxon>
        <taxon>Pseudomonadota</taxon>
        <taxon>Gammaproteobacteria</taxon>
        <taxon>Alteromonadales</taxon>
        <taxon>Colwelliaceae</taxon>
        <taxon>Thalassomonas</taxon>
    </lineage>
</organism>
<proteinExistence type="predicted"/>
<dbReference type="KEGG" id="tvd:SG34_018975"/>
<dbReference type="Proteomes" id="UP000032352">
    <property type="component" value="Chromosome"/>
</dbReference>
<keyword evidence="2" id="KW-1185">Reference proteome</keyword>
<dbReference type="EMBL" id="CP059733">
    <property type="protein sequence ID" value="WDE03464.1"/>
    <property type="molecule type" value="Genomic_DNA"/>
</dbReference>
<sequence>MSGNLTTQPKSELDPQLEKLARAQHNPTAFLVSEAINNFVKLNLNHPGSPLAGTGQKR</sequence>
<protein>
    <submittedName>
        <fullName evidence="1">Uncharacterized protein</fullName>
    </submittedName>
</protein>